<keyword evidence="7" id="KW-1185">Reference proteome</keyword>
<evidence type="ECO:0008006" key="8">
    <source>
        <dbReference type="Google" id="ProtNLM"/>
    </source>
</evidence>
<gene>
    <name evidence="6" type="ORF">CFAM422_002663</name>
</gene>
<dbReference type="GO" id="GO:0016020">
    <property type="term" value="C:membrane"/>
    <property type="evidence" value="ECO:0007669"/>
    <property type="project" value="UniProtKB-SubCell"/>
</dbReference>
<proteinExistence type="predicted"/>
<dbReference type="PANTHER" id="PTHR35371:SF1">
    <property type="entry name" value="BLR7753 PROTEIN"/>
    <property type="match status" value="1"/>
</dbReference>
<comment type="subcellular location">
    <subcellularLocation>
        <location evidence="1">Membrane</location>
    </subcellularLocation>
</comment>
<keyword evidence="4 5" id="KW-0472">Membrane</keyword>
<dbReference type="Proteomes" id="UP000801864">
    <property type="component" value="Unassembled WGS sequence"/>
</dbReference>
<accession>A0A9P5CEG5</accession>
<evidence type="ECO:0000313" key="6">
    <source>
        <dbReference type="EMBL" id="KAF3074911.1"/>
    </source>
</evidence>
<dbReference type="EMBL" id="QLNT01000004">
    <property type="protein sequence ID" value="KAF3074911.1"/>
    <property type="molecule type" value="Genomic_DNA"/>
</dbReference>
<comment type="caution">
    <text evidence="6">The sequence shown here is derived from an EMBL/GenBank/DDBJ whole genome shotgun (WGS) entry which is preliminary data.</text>
</comment>
<evidence type="ECO:0000256" key="3">
    <source>
        <dbReference type="ARBA" id="ARBA00022989"/>
    </source>
</evidence>
<dbReference type="InterPro" id="IPR023352">
    <property type="entry name" value="MAPEG-like_dom_sf"/>
</dbReference>
<dbReference type="Pfam" id="PF01124">
    <property type="entry name" value="MAPEG"/>
    <property type="match status" value="1"/>
</dbReference>
<dbReference type="Gene3D" id="1.20.120.550">
    <property type="entry name" value="Membrane associated eicosanoid/glutathione metabolism-like domain"/>
    <property type="match status" value="1"/>
</dbReference>
<evidence type="ECO:0000256" key="4">
    <source>
        <dbReference type="ARBA" id="ARBA00023136"/>
    </source>
</evidence>
<evidence type="ECO:0000256" key="5">
    <source>
        <dbReference type="SAM" id="Phobius"/>
    </source>
</evidence>
<feature type="transmembrane region" description="Helical" evidence="5">
    <location>
        <begin position="119"/>
        <end position="141"/>
    </location>
</feature>
<name>A0A9P5CEG5_9HYPO</name>
<dbReference type="PANTHER" id="PTHR35371">
    <property type="entry name" value="INNER MEMBRANE PROTEIN"/>
    <property type="match status" value="1"/>
</dbReference>
<evidence type="ECO:0000313" key="7">
    <source>
        <dbReference type="Proteomes" id="UP000801864"/>
    </source>
</evidence>
<keyword evidence="3 5" id="KW-1133">Transmembrane helix</keyword>
<feature type="transmembrane region" description="Helical" evidence="5">
    <location>
        <begin position="12"/>
        <end position="36"/>
    </location>
</feature>
<organism evidence="6 7">
    <name type="scientific">Trichoderma lentiforme</name>
    <dbReference type="NCBI Taxonomy" id="1567552"/>
    <lineage>
        <taxon>Eukaryota</taxon>
        <taxon>Fungi</taxon>
        <taxon>Dikarya</taxon>
        <taxon>Ascomycota</taxon>
        <taxon>Pezizomycotina</taxon>
        <taxon>Sordariomycetes</taxon>
        <taxon>Hypocreomycetidae</taxon>
        <taxon>Hypocreales</taxon>
        <taxon>Hypocreaceae</taxon>
        <taxon>Trichoderma</taxon>
    </lineage>
</organism>
<protein>
    <recommendedName>
        <fullName evidence="8">MAPEG family protein</fullName>
    </recommendedName>
</protein>
<keyword evidence="2 5" id="KW-0812">Transmembrane</keyword>
<dbReference type="SUPFAM" id="SSF161084">
    <property type="entry name" value="MAPEG domain-like"/>
    <property type="match status" value="1"/>
</dbReference>
<dbReference type="InterPro" id="IPR001129">
    <property type="entry name" value="Membr-assoc_MAPEG"/>
</dbReference>
<dbReference type="AlphaFoldDB" id="A0A9P5CEG5"/>
<sequence length="177" mass="19243">MSLIAGLDLSKNYSFFTVPAAFLLCMLPGAFAVAIAGKSFDPANPRQTRATVLADEKLDKILVTLPIRLEEFDVDSSSFTQQQQRFIRAQGAQENGFETVGLYASGVLAANYAGVSVRMLNLLTIGYLVSRVAYIFAYVVLCQNRKLAPVRSICWAAGSAILVSLWVMAGQNVNLKL</sequence>
<feature type="transmembrane region" description="Helical" evidence="5">
    <location>
        <begin position="153"/>
        <end position="169"/>
    </location>
</feature>
<evidence type="ECO:0000256" key="2">
    <source>
        <dbReference type="ARBA" id="ARBA00022692"/>
    </source>
</evidence>
<evidence type="ECO:0000256" key="1">
    <source>
        <dbReference type="ARBA" id="ARBA00004370"/>
    </source>
</evidence>
<reference evidence="6 7" key="1">
    <citation type="submission" date="2018-06" db="EMBL/GenBank/DDBJ databases">
        <title>Genome analysis of cellulolytic fungus Trichoderma lentiforme CFAM-422.</title>
        <authorList>
            <person name="Steindorff A.S."/>
            <person name="Formighieri E.F."/>
            <person name="Midorikawa G.E.O."/>
            <person name="Tamietti M.S."/>
            <person name="Ramos E.Z."/>
            <person name="Silva A.S."/>
            <person name="Bon E.P.S."/>
            <person name="Mendes T.D."/>
            <person name="Damaso M.C.T."/>
            <person name="Favaro L.C.L."/>
        </authorList>
    </citation>
    <scope>NUCLEOTIDE SEQUENCE [LARGE SCALE GENOMIC DNA]</scope>
    <source>
        <strain evidence="6 7">CFAM-422</strain>
    </source>
</reference>